<dbReference type="Gene3D" id="1.25.40.10">
    <property type="entry name" value="Tetratricopeptide repeat domain"/>
    <property type="match status" value="1"/>
</dbReference>
<name>A0A653C9I4_CALMS</name>
<gene>
    <name evidence="4" type="ORF">CALMAC_LOCUS7188</name>
</gene>
<dbReference type="InterPro" id="IPR011990">
    <property type="entry name" value="TPR-like_helical_dom_sf"/>
</dbReference>
<keyword evidence="5" id="KW-1185">Reference proteome</keyword>
<evidence type="ECO:0000313" key="4">
    <source>
        <dbReference type="EMBL" id="VEN44363.1"/>
    </source>
</evidence>
<evidence type="ECO:0008006" key="6">
    <source>
        <dbReference type="Google" id="ProtNLM"/>
    </source>
</evidence>
<dbReference type="GO" id="GO:0031297">
    <property type="term" value="P:replication fork processing"/>
    <property type="evidence" value="ECO:0007669"/>
    <property type="project" value="TreeGrafter"/>
</dbReference>
<dbReference type="EMBL" id="CAACVG010007234">
    <property type="protein sequence ID" value="VEN44363.1"/>
    <property type="molecule type" value="Genomic_DNA"/>
</dbReference>
<comment type="subcellular location">
    <subcellularLocation>
        <location evidence="1">Nucleus</location>
    </subcellularLocation>
</comment>
<sequence>MEEEKLLHRKQNAQRNNNTKRLMDACSDLAELYRNQCKYKLAIAEYKQLADLHNLKDDMIYARINRGIGEAYQGLKQFEDALKHHKIYLDVVRRQTQPNNVEKQRALATIGHTYLIWASETEKDRQRNLEHAYKYLMDGLEVAERT</sequence>
<dbReference type="PANTHER" id="PTHR46358:SF1">
    <property type="entry name" value="TONSOKU-LIKE PROTEIN"/>
    <property type="match status" value="1"/>
</dbReference>
<dbReference type="InterPro" id="IPR052311">
    <property type="entry name" value="MMS22L-TONSL_complex_comp"/>
</dbReference>
<dbReference type="AlphaFoldDB" id="A0A653C9I4"/>
<proteinExistence type="predicted"/>
<dbReference type="GO" id="GO:0043596">
    <property type="term" value="C:nuclear replication fork"/>
    <property type="evidence" value="ECO:0007669"/>
    <property type="project" value="TreeGrafter"/>
</dbReference>
<dbReference type="OrthoDB" id="273147at2759"/>
<evidence type="ECO:0000256" key="2">
    <source>
        <dbReference type="ARBA" id="ARBA00022737"/>
    </source>
</evidence>
<dbReference type="PANTHER" id="PTHR46358">
    <property type="entry name" value="TONSOKU-LIKE PROTEIN"/>
    <property type="match status" value="1"/>
</dbReference>
<evidence type="ECO:0000256" key="1">
    <source>
        <dbReference type="ARBA" id="ARBA00004123"/>
    </source>
</evidence>
<dbReference type="GO" id="GO:0000724">
    <property type="term" value="P:double-strand break repair via homologous recombination"/>
    <property type="evidence" value="ECO:0007669"/>
    <property type="project" value="TreeGrafter"/>
</dbReference>
<reference evidence="4 5" key="1">
    <citation type="submission" date="2019-01" db="EMBL/GenBank/DDBJ databases">
        <authorList>
            <person name="Sayadi A."/>
        </authorList>
    </citation>
    <scope>NUCLEOTIDE SEQUENCE [LARGE SCALE GENOMIC DNA]</scope>
</reference>
<organism evidence="4 5">
    <name type="scientific">Callosobruchus maculatus</name>
    <name type="common">Southern cowpea weevil</name>
    <name type="synonym">Pulse bruchid</name>
    <dbReference type="NCBI Taxonomy" id="64391"/>
    <lineage>
        <taxon>Eukaryota</taxon>
        <taxon>Metazoa</taxon>
        <taxon>Ecdysozoa</taxon>
        <taxon>Arthropoda</taxon>
        <taxon>Hexapoda</taxon>
        <taxon>Insecta</taxon>
        <taxon>Pterygota</taxon>
        <taxon>Neoptera</taxon>
        <taxon>Endopterygota</taxon>
        <taxon>Coleoptera</taxon>
        <taxon>Polyphaga</taxon>
        <taxon>Cucujiformia</taxon>
        <taxon>Chrysomeloidea</taxon>
        <taxon>Chrysomelidae</taxon>
        <taxon>Bruchinae</taxon>
        <taxon>Bruchini</taxon>
        <taxon>Callosobruchus</taxon>
    </lineage>
</organism>
<keyword evidence="3" id="KW-0539">Nucleus</keyword>
<accession>A0A653C9I4</accession>
<evidence type="ECO:0000313" key="5">
    <source>
        <dbReference type="Proteomes" id="UP000410492"/>
    </source>
</evidence>
<dbReference type="Proteomes" id="UP000410492">
    <property type="component" value="Unassembled WGS sequence"/>
</dbReference>
<dbReference type="SUPFAM" id="SSF48452">
    <property type="entry name" value="TPR-like"/>
    <property type="match status" value="1"/>
</dbReference>
<protein>
    <recommendedName>
        <fullName evidence="6">Tonsoku-like protein</fullName>
    </recommendedName>
</protein>
<keyword evidence="2" id="KW-0677">Repeat</keyword>
<evidence type="ECO:0000256" key="3">
    <source>
        <dbReference type="ARBA" id="ARBA00023242"/>
    </source>
</evidence>